<proteinExistence type="predicted"/>
<dbReference type="InterPro" id="IPR052055">
    <property type="entry name" value="Hepadnavirus_pol/RT"/>
</dbReference>
<comment type="caution">
    <text evidence="1">The sequence shown here is derived from an EMBL/GenBank/DDBJ whole genome shotgun (WGS) entry which is preliminary data.</text>
</comment>
<dbReference type="PANTHER" id="PTHR33050">
    <property type="entry name" value="REVERSE TRANSCRIPTASE DOMAIN-CONTAINING PROTEIN"/>
    <property type="match status" value="1"/>
</dbReference>
<keyword evidence="2" id="KW-1185">Reference proteome</keyword>
<dbReference type="OrthoDB" id="10068174at2759"/>
<gene>
    <name evidence="1" type="ORF">G0U57_015145</name>
</gene>
<dbReference type="Proteomes" id="UP000765507">
    <property type="component" value="Unassembled WGS sequence"/>
</dbReference>
<dbReference type="EMBL" id="JAHGAV010000045">
    <property type="protein sequence ID" value="KAG6935305.1"/>
    <property type="molecule type" value="Genomic_DNA"/>
</dbReference>
<evidence type="ECO:0000313" key="2">
    <source>
        <dbReference type="Proteomes" id="UP000765507"/>
    </source>
</evidence>
<protein>
    <submittedName>
        <fullName evidence="1">Uncharacterized protein</fullName>
    </submittedName>
</protein>
<dbReference type="PANTHER" id="PTHR33050:SF7">
    <property type="entry name" value="RIBONUCLEASE H"/>
    <property type="match status" value="1"/>
</dbReference>
<dbReference type="AlphaFoldDB" id="A0A8T1T3F8"/>
<reference evidence="1 2" key="1">
    <citation type="journal article" date="2020" name="G3 (Bethesda)">
        <title>Draft Genome of the Common Snapping Turtle, Chelydra serpentina, a Model for Phenotypic Plasticity in Reptiles.</title>
        <authorList>
            <person name="Das D."/>
            <person name="Singh S.K."/>
            <person name="Bierstedt J."/>
            <person name="Erickson A."/>
            <person name="Galli G.L.J."/>
            <person name="Crossley D.A. 2nd"/>
            <person name="Rhen T."/>
        </authorList>
    </citation>
    <scope>NUCLEOTIDE SEQUENCE [LARGE SCALE GENOMIC DNA]</scope>
    <source>
        <strain evidence="1">KW</strain>
    </source>
</reference>
<accession>A0A8T1T3F8</accession>
<feature type="non-terminal residue" evidence="1">
    <location>
        <position position="1"/>
    </location>
</feature>
<evidence type="ECO:0000313" key="1">
    <source>
        <dbReference type="EMBL" id="KAG6935305.1"/>
    </source>
</evidence>
<sequence>FVTRHARLRLRPDLFATRENRKCHVFCSLQGRSPGSLTDAFLLPWADHLSYAFPPFPLVHRVLLKLRRDRARLILIAPAWPRQHWYTTLLELSVTTPITLPLWLDLITQEHGRLCHPDLQSLHLTAWLLHG</sequence>
<organism evidence="1 2">
    <name type="scientific">Chelydra serpentina</name>
    <name type="common">Snapping turtle</name>
    <name type="synonym">Testudo serpentina</name>
    <dbReference type="NCBI Taxonomy" id="8475"/>
    <lineage>
        <taxon>Eukaryota</taxon>
        <taxon>Metazoa</taxon>
        <taxon>Chordata</taxon>
        <taxon>Craniata</taxon>
        <taxon>Vertebrata</taxon>
        <taxon>Euteleostomi</taxon>
        <taxon>Archelosauria</taxon>
        <taxon>Testudinata</taxon>
        <taxon>Testudines</taxon>
        <taxon>Cryptodira</taxon>
        <taxon>Durocryptodira</taxon>
        <taxon>Americhelydia</taxon>
        <taxon>Chelydroidea</taxon>
        <taxon>Chelydridae</taxon>
        <taxon>Chelydra</taxon>
    </lineage>
</organism>
<name>A0A8T1T3F8_CHESE</name>